<dbReference type="Proteomes" id="UP001153332">
    <property type="component" value="Unassembled WGS sequence"/>
</dbReference>
<proteinExistence type="predicted"/>
<sequence length="356" mass="40722">MSSLSAFPEKTGLFYQLSIETVAMILGCLDNIGSLVPTLLASSRFMDAFETVPGIAEKIIQRQVHPHLLPLAIAIIDARHGKYKHREEVAKLGHDIWAEPEQFTDRLNPHHLDQTANHGDVLSTRSLIHIGYYYTFIGKVVDYYALHAWRIAGAYDAVNLSETERVRFYRAFYLLELYILVSKRYAEDGGFIESPAHEFLRALPPWEWEQMACAQRYLLSWVILSGYHELKVDESTHNRDINATVWGSQGLGLLMKFDKADSVEAKKNLLARAWMGKCIFLQDDMVDAFEYRYLAHPWGTMGQEGFQIDIPDRGPYEDEDTGPLETWITAHVCPTCKDWWIGWEGAIVLVSLAYVF</sequence>
<evidence type="ECO:0000313" key="1">
    <source>
        <dbReference type="EMBL" id="KAJ8126764.1"/>
    </source>
</evidence>
<organism evidence="1 2">
    <name type="scientific">Lasiodiplodia mahajangana</name>
    <dbReference type="NCBI Taxonomy" id="1108764"/>
    <lineage>
        <taxon>Eukaryota</taxon>
        <taxon>Fungi</taxon>
        <taxon>Dikarya</taxon>
        <taxon>Ascomycota</taxon>
        <taxon>Pezizomycotina</taxon>
        <taxon>Dothideomycetes</taxon>
        <taxon>Dothideomycetes incertae sedis</taxon>
        <taxon>Botryosphaeriales</taxon>
        <taxon>Botryosphaeriaceae</taxon>
        <taxon>Lasiodiplodia</taxon>
    </lineage>
</organism>
<accession>A0ACC2JHC1</accession>
<protein>
    <submittedName>
        <fullName evidence="1">Uncharacterized protein</fullName>
    </submittedName>
</protein>
<name>A0ACC2JHC1_9PEZI</name>
<comment type="caution">
    <text evidence="1">The sequence shown here is derived from an EMBL/GenBank/DDBJ whole genome shotgun (WGS) entry which is preliminary data.</text>
</comment>
<gene>
    <name evidence="1" type="ORF">O1611_g6873</name>
</gene>
<evidence type="ECO:0000313" key="2">
    <source>
        <dbReference type="Proteomes" id="UP001153332"/>
    </source>
</evidence>
<keyword evidence="2" id="KW-1185">Reference proteome</keyword>
<reference evidence="1" key="1">
    <citation type="submission" date="2022-12" db="EMBL/GenBank/DDBJ databases">
        <title>Genome Sequence of Lasiodiplodia mahajangana.</title>
        <authorList>
            <person name="Buettner E."/>
        </authorList>
    </citation>
    <scope>NUCLEOTIDE SEQUENCE</scope>
    <source>
        <strain evidence="1">VT137</strain>
    </source>
</reference>
<dbReference type="EMBL" id="JAPUUL010001708">
    <property type="protein sequence ID" value="KAJ8126764.1"/>
    <property type="molecule type" value="Genomic_DNA"/>
</dbReference>